<keyword evidence="2" id="KW-1185">Reference proteome</keyword>
<dbReference type="KEGG" id="hhk:HH1059_18950"/>
<dbReference type="RefSeq" id="WP_096409927.1">
    <property type="nucleotide sequence ID" value="NZ_AP017372.2"/>
</dbReference>
<dbReference type="EMBL" id="AP017372">
    <property type="protein sequence ID" value="BAU58583.1"/>
    <property type="molecule type" value="Genomic_DNA"/>
</dbReference>
<sequence length="399" mass="44584">MDSLFANVAVPYTTAARENLGRLKNLYAYGLSAADSLDRREQALLHTLSGAGREPFASWQDDDEAFLYCCAVLLESMRTANSAHSNVKLADSIHKLFDSLREVPTEIAIGGLRALLWCGEAAIHKIDPDTSLPAFWQSYSDSGVALRLSQINQALAEPCSELRASVYDYASRNRLAIRTSKPDQEDTRLRLAVLRQQWIAGTLSSRQLLKFLRDDQSYSTLAMRAALGDESLPNLLAYRIEHDAARILPLAALTGSRAGAELLLEALANPRFSRFAESGWQLVSGRRLVLQPQMRLAGSGRRPDKPAQVGYIADFQQAKRWWREYSCLFDEHPTGVLLGEPLNDRTMLRTLFGYGGWLINHLLEVALLRLGWKTAGLSAEQPCYRRRAKLREMSATCLN</sequence>
<gene>
    <name evidence="1" type="ORF">HH1059_18950</name>
</gene>
<evidence type="ECO:0000313" key="2">
    <source>
        <dbReference type="Proteomes" id="UP000218890"/>
    </source>
</evidence>
<reference evidence="1" key="1">
    <citation type="submission" date="2016-02" db="EMBL/GenBank/DDBJ databases">
        <title>Halorhodospira halochloris DSM-1059 complete genome, version 2.</title>
        <authorList>
            <person name="Tsukatani Y."/>
        </authorList>
    </citation>
    <scope>NUCLEOTIDE SEQUENCE</scope>
    <source>
        <strain evidence="1">DSM 1059</strain>
    </source>
</reference>
<protein>
    <submittedName>
        <fullName evidence="1">Uncharacterized protein</fullName>
    </submittedName>
</protein>
<proteinExistence type="predicted"/>
<accession>A0A125T2R5</accession>
<dbReference type="AlphaFoldDB" id="A0A125T2R5"/>
<name>A0A125T2R5_HALHR</name>
<evidence type="ECO:0000313" key="1">
    <source>
        <dbReference type="EMBL" id="BAU58583.1"/>
    </source>
</evidence>
<dbReference type="Proteomes" id="UP000218890">
    <property type="component" value="Chromosome"/>
</dbReference>
<organism evidence="1 2">
    <name type="scientific">Halorhodospira halochloris</name>
    <name type="common">Ectothiorhodospira halochloris</name>
    <dbReference type="NCBI Taxonomy" id="1052"/>
    <lineage>
        <taxon>Bacteria</taxon>
        <taxon>Pseudomonadati</taxon>
        <taxon>Pseudomonadota</taxon>
        <taxon>Gammaproteobacteria</taxon>
        <taxon>Chromatiales</taxon>
        <taxon>Ectothiorhodospiraceae</taxon>
        <taxon>Halorhodospira</taxon>
    </lineage>
</organism>